<dbReference type="PATRIC" id="fig|1280946.3.peg.1939"/>
<dbReference type="AlphaFoldDB" id="A0A062UE34"/>
<reference evidence="1 2" key="1">
    <citation type="journal article" date="2014" name="Antonie Van Leeuwenhoek">
        <title>Hyphomonas beringensis sp. nov. and Hyphomonas chukchiensis sp. nov., isolated from surface seawater of the Bering Sea and Chukchi Sea.</title>
        <authorList>
            <person name="Li C."/>
            <person name="Lai Q."/>
            <person name="Li G."/>
            <person name="Dong C."/>
            <person name="Wang J."/>
            <person name="Liao Y."/>
            <person name="Shao Z."/>
        </authorList>
    </citation>
    <scope>NUCLEOTIDE SEQUENCE [LARGE SCALE GENOMIC DNA]</scope>
    <source>
        <strain evidence="1 2">25B14_1</strain>
    </source>
</reference>
<dbReference type="EMBL" id="AWFF01000038">
    <property type="protein sequence ID" value="KCZ54385.1"/>
    <property type="molecule type" value="Genomic_DNA"/>
</dbReference>
<accession>A0A062UE34</accession>
<gene>
    <name evidence="1" type="ORF">HY29_14640</name>
</gene>
<name>A0A062UE34_9PROT</name>
<keyword evidence="2" id="KW-1185">Reference proteome</keyword>
<evidence type="ECO:0000313" key="2">
    <source>
        <dbReference type="Proteomes" id="UP000027037"/>
    </source>
</evidence>
<dbReference type="Proteomes" id="UP000027037">
    <property type="component" value="Unassembled WGS sequence"/>
</dbReference>
<evidence type="ECO:0000313" key="1">
    <source>
        <dbReference type="EMBL" id="KCZ54385.1"/>
    </source>
</evidence>
<protein>
    <submittedName>
        <fullName evidence="1">Uncharacterized protein</fullName>
    </submittedName>
</protein>
<proteinExistence type="predicted"/>
<organism evidence="1 2">
    <name type="scientific">Hyphomonas beringensis</name>
    <dbReference type="NCBI Taxonomy" id="1280946"/>
    <lineage>
        <taxon>Bacteria</taxon>
        <taxon>Pseudomonadati</taxon>
        <taxon>Pseudomonadota</taxon>
        <taxon>Alphaproteobacteria</taxon>
        <taxon>Hyphomonadales</taxon>
        <taxon>Hyphomonadaceae</taxon>
        <taxon>Hyphomonas</taxon>
    </lineage>
</organism>
<sequence length="34" mass="3914">MCFHNQIRIVNAPFNPFPRLRNIAGNTTQKLDVS</sequence>
<comment type="caution">
    <text evidence="1">The sequence shown here is derived from an EMBL/GenBank/DDBJ whole genome shotgun (WGS) entry which is preliminary data.</text>
</comment>
<dbReference type="STRING" id="1280946.HY29_14640"/>